<feature type="transmembrane region" description="Helical" evidence="1">
    <location>
        <begin position="30"/>
        <end position="48"/>
    </location>
</feature>
<gene>
    <name evidence="2" type="ORF">HNQ93_001147</name>
</gene>
<sequence>MAALGAKVSDHTSGYIADTVRDEYNKKKPWFGFITIAWVGVVVLLENGNETTYATAKQLVDEWEADEKAHFINWLNDYLDYVQILNG</sequence>
<keyword evidence="1" id="KW-0812">Transmembrane</keyword>
<reference evidence="2 3" key="1">
    <citation type="submission" date="2020-08" db="EMBL/GenBank/DDBJ databases">
        <title>Genomic Encyclopedia of Type Strains, Phase IV (KMG-IV): sequencing the most valuable type-strain genomes for metagenomic binning, comparative biology and taxonomic classification.</title>
        <authorList>
            <person name="Goeker M."/>
        </authorList>
    </citation>
    <scope>NUCLEOTIDE SEQUENCE [LARGE SCALE GENOMIC DNA]</scope>
    <source>
        <strain evidence="2 3">DSM 26718</strain>
    </source>
</reference>
<proteinExistence type="predicted"/>
<keyword evidence="1" id="KW-0472">Membrane</keyword>
<accession>A0A7W9SYW7</accession>
<organism evidence="2 3">
    <name type="scientific">Hymenobacter luteus</name>
    <dbReference type="NCBI Taxonomy" id="1411122"/>
    <lineage>
        <taxon>Bacteria</taxon>
        <taxon>Pseudomonadati</taxon>
        <taxon>Bacteroidota</taxon>
        <taxon>Cytophagia</taxon>
        <taxon>Cytophagales</taxon>
        <taxon>Hymenobacteraceae</taxon>
        <taxon>Hymenobacter</taxon>
    </lineage>
</organism>
<dbReference type="EMBL" id="JACHGG010000002">
    <property type="protein sequence ID" value="MBB6058301.1"/>
    <property type="molecule type" value="Genomic_DNA"/>
</dbReference>
<evidence type="ECO:0000256" key="1">
    <source>
        <dbReference type="SAM" id="Phobius"/>
    </source>
</evidence>
<name>A0A7W9SYW7_9BACT</name>
<keyword evidence="3" id="KW-1185">Reference proteome</keyword>
<dbReference type="AlphaFoldDB" id="A0A7W9SYW7"/>
<comment type="caution">
    <text evidence="2">The sequence shown here is derived from an EMBL/GenBank/DDBJ whole genome shotgun (WGS) entry which is preliminary data.</text>
</comment>
<evidence type="ECO:0000313" key="2">
    <source>
        <dbReference type="EMBL" id="MBB6058301.1"/>
    </source>
</evidence>
<evidence type="ECO:0000313" key="3">
    <source>
        <dbReference type="Proteomes" id="UP000532746"/>
    </source>
</evidence>
<dbReference type="Proteomes" id="UP000532746">
    <property type="component" value="Unassembled WGS sequence"/>
</dbReference>
<protein>
    <submittedName>
        <fullName evidence="2">Uncharacterized protein</fullName>
    </submittedName>
</protein>
<keyword evidence="1" id="KW-1133">Transmembrane helix</keyword>